<organism evidence="2 3">
    <name type="scientific">Trachymyrmex septentrionalis</name>
    <dbReference type="NCBI Taxonomy" id="34720"/>
    <lineage>
        <taxon>Eukaryota</taxon>
        <taxon>Metazoa</taxon>
        <taxon>Ecdysozoa</taxon>
        <taxon>Arthropoda</taxon>
        <taxon>Hexapoda</taxon>
        <taxon>Insecta</taxon>
        <taxon>Pterygota</taxon>
        <taxon>Neoptera</taxon>
        <taxon>Endopterygota</taxon>
        <taxon>Hymenoptera</taxon>
        <taxon>Apocrita</taxon>
        <taxon>Aculeata</taxon>
        <taxon>Formicoidea</taxon>
        <taxon>Formicidae</taxon>
        <taxon>Myrmicinae</taxon>
        <taxon>Trachymyrmex</taxon>
    </lineage>
</organism>
<evidence type="ECO:0000256" key="1">
    <source>
        <dbReference type="SAM" id="MobiDB-lite"/>
    </source>
</evidence>
<feature type="compositionally biased region" description="Polar residues" evidence="1">
    <location>
        <begin position="194"/>
        <end position="205"/>
    </location>
</feature>
<dbReference type="Proteomes" id="UP000078541">
    <property type="component" value="Unassembled WGS sequence"/>
</dbReference>
<dbReference type="STRING" id="34720.A0A195FVX0"/>
<feature type="non-terminal residue" evidence="2">
    <location>
        <position position="1"/>
    </location>
</feature>
<keyword evidence="3" id="KW-1185">Reference proteome</keyword>
<evidence type="ECO:0000313" key="2">
    <source>
        <dbReference type="EMBL" id="KYN44576.1"/>
    </source>
</evidence>
<accession>A0A195FVX0</accession>
<evidence type="ECO:0000313" key="3">
    <source>
        <dbReference type="Proteomes" id="UP000078541"/>
    </source>
</evidence>
<dbReference type="AlphaFoldDB" id="A0A195FVX0"/>
<reference evidence="2 3" key="1">
    <citation type="submission" date="2016-03" db="EMBL/GenBank/DDBJ databases">
        <title>Trachymyrmex septentrionalis WGS genome.</title>
        <authorList>
            <person name="Nygaard S."/>
            <person name="Hu H."/>
            <person name="Boomsma J."/>
            <person name="Zhang G."/>
        </authorList>
    </citation>
    <scope>NUCLEOTIDE SEQUENCE [LARGE SCALE GENOMIC DNA]</scope>
    <source>
        <strain evidence="2">Tsep2-gDNA-1</strain>
        <tissue evidence="2">Whole body</tissue>
    </source>
</reference>
<name>A0A195FVX0_9HYME</name>
<dbReference type="EMBL" id="KQ981215">
    <property type="protein sequence ID" value="KYN44576.1"/>
    <property type="molecule type" value="Genomic_DNA"/>
</dbReference>
<protein>
    <submittedName>
        <fullName evidence="2">Uncharacterized protein</fullName>
    </submittedName>
</protein>
<proteinExistence type="predicted"/>
<sequence length="227" mass="25825">RVFYEYEIKMKTVSKLLQVLILNILWAMASYAAPLLETKDIWSQNIFAPVIKAACSSDGQCWEWLPILETYNGNVILKENSDISRLQSRRHVASPVSEFMLRSWKDNTLEEPGREIRASLSTNKQMPIKITKKDVFVSRNWGAGGMPFSVLYMNSRSNHAVATSIIYINIATQRQESGATTESLPPFVEHPNSRVGSRNGQSTTQPRKQYWTIPQLFISYGWGSFGK</sequence>
<feature type="region of interest" description="Disordered" evidence="1">
    <location>
        <begin position="178"/>
        <end position="205"/>
    </location>
</feature>
<gene>
    <name evidence="2" type="ORF">ALC56_01019</name>
</gene>